<comment type="caution">
    <text evidence="3">The sequence shown here is derived from an EMBL/GenBank/DDBJ whole genome shotgun (WGS) entry which is preliminary data.</text>
</comment>
<sequence length="329" mass="34854">MRQFNNRIWVGLRLLGLAAGLLAARPAGAQSAAAPAFAVVPLGVRGGLDESNLSAYLVAPAGSAAYVCLDAGSLRTGLEKALASRALAGPGPEAVLRQQVCAYLLSHAHLDHVAGLLLNAPDDSSKPIYGLASCLKTLQNDYFNWRAWPNFGNGGAAPALGKYQLLPLAPGPALGIPGTALRVRAFPLSHGPGYESAAFLLQSGPDYLLYLGDTGADELEHSQHLRTLWQAVAPLVQAGQLRGIFLETSYPNEQPETQLFGHLTPRRLWQELGTLGQLAGPEALRRVPLIITHRKPPANQEAAIARQLAAGNTLGMKLVYPVQGQRLGL</sequence>
<dbReference type="Proteomes" id="UP000559626">
    <property type="component" value="Unassembled WGS sequence"/>
</dbReference>
<dbReference type="PANTHER" id="PTHR28283:SF1">
    <property type="entry name" value="3',5'-CYCLIC-NUCLEOTIDE PHOSPHODIESTERASE 1"/>
    <property type="match status" value="1"/>
</dbReference>
<dbReference type="SUPFAM" id="SSF56281">
    <property type="entry name" value="Metallo-hydrolase/oxidoreductase"/>
    <property type="match status" value="1"/>
</dbReference>
<dbReference type="InterPro" id="IPR036866">
    <property type="entry name" value="RibonucZ/Hydroxyglut_hydro"/>
</dbReference>
<dbReference type="Pfam" id="PF02112">
    <property type="entry name" value="PDEase_II"/>
    <property type="match status" value="1"/>
</dbReference>
<feature type="chain" id="PRO_5031080794" evidence="2">
    <location>
        <begin position="30"/>
        <end position="329"/>
    </location>
</feature>
<dbReference type="PIRSF" id="PIRSF000962">
    <property type="entry name" value="Cyc_nuc_PDEase"/>
    <property type="match status" value="1"/>
</dbReference>
<gene>
    <name evidence="3" type="ORF">HHL22_00030</name>
</gene>
<dbReference type="PANTHER" id="PTHR28283">
    <property type="entry name" value="3',5'-CYCLIC-NUCLEOTIDE PHOSPHODIESTERASE 1"/>
    <property type="match status" value="1"/>
</dbReference>
<evidence type="ECO:0000313" key="4">
    <source>
        <dbReference type="Proteomes" id="UP000559626"/>
    </source>
</evidence>
<dbReference type="CDD" id="cd07735">
    <property type="entry name" value="class_II_PDE_MBL-fold"/>
    <property type="match status" value="1"/>
</dbReference>
<evidence type="ECO:0000256" key="1">
    <source>
        <dbReference type="PIRNR" id="PIRNR000962"/>
    </source>
</evidence>
<evidence type="ECO:0000313" key="3">
    <source>
        <dbReference type="EMBL" id="NML63587.1"/>
    </source>
</evidence>
<dbReference type="EMBL" id="JABBGH010000001">
    <property type="protein sequence ID" value="NML63587.1"/>
    <property type="molecule type" value="Genomic_DNA"/>
</dbReference>
<name>A0A7Y0AAH4_9BACT</name>
<dbReference type="GO" id="GO:0004115">
    <property type="term" value="F:3',5'-cyclic-AMP phosphodiesterase activity"/>
    <property type="evidence" value="ECO:0007669"/>
    <property type="project" value="UniProtKB-UniRule"/>
</dbReference>
<keyword evidence="4" id="KW-1185">Reference proteome</keyword>
<accession>A0A7Y0AAH4</accession>
<dbReference type="InterPro" id="IPR000396">
    <property type="entry name" value="Pdiesterase2"/>
</dbReference>
<comment type="similarity">
    <text evidence="1">Belongs to the cyclic nucleotide phosphodiesterase class-II family.</text>
</comment>
<evidence type="ECO:0000256" key="2">
    <source>
        <dbReference type="SAM" id="SignalP"/>
    </source>
</evidence>
<keyword evidence="2" id="KW-0732">Signal</keyword>
<dbReference type="PRINTS" id="PR00388">
    <property type="entry name" value="PDIESTERASE2"/>
</dbReference>
<organism evidence="3 4">
    <name type="scientific">Hymenobacter polaris</name>
    <dbReference type="NCBI Taxonomy" id="2682546"/>
    <lineage>
        <taxon>Bacteria</taxon>
        <taxon>Pseudomonadati</taxon>
        <taxon>Bacteroidota</taxon>
        <taxon>Cytophagia</taxon>
        <taxon>Cytophagales</taxon>
        <taxon>Hymenobacteraceae</taxon>
        <taxon>Hymenobacter</taxon>
    </lineage>
</organism>
<dbReference type="GO" id="GO:0047555">
    <property type="term" value="F:3',5'-cyclic-GMP phosphodiesterase activity"/>
    <property type="evidence" value="ECO:0007669"/>
    <property type="project" value="TreeGrafter"/>
</dbReference>
<reference evidence="3 4" key="1">
    <citation type="submission" date="2020-04" db="EMBL/GenBank/DDBJ databases">
        <title>Hymenobacter polaris sp. nov., isolated from Arctic soil.</title>
        <authorList>
            <person name="Dahal R.H."/>
        </authorList>
    </citation>
    <scope>NUCLEOTIDE SEQUENCE [LARGE SCALE GENOMIC DNA]</scope>
    <source>
        <strain evidence="3 4">RP-2-7</strain>
    </source>
</reference>
<dbReference type="RefSeq" id="WP_169528935.1">
    <property type="nucleotide sequence ID" value="NZ_JABBGH010000001.1"/>
</dbReference>
<keyword evidence="1" id="KW-0378">Hydrolase</keyword>
<protein>
    <submittedName>
        <fullName evidence="3">3',5'-cyclic-nucleotide phosphodiesterase</fullName>
    </submittedName>
</protein>
<feature type="signal peptide" evidence="2">
    <location>
        <begin position="1"/>
        <end position="29"/>
    </location>
</feature>
<keyword evidence="1" id="KW-0114">cAMP</keyword>
<dbReference type="Gene3D" id="3.60.15.10">
    <property type="entry name" value="Ribonuclease Z/Hydroxyacylglutathione hydrolase-like"/>
    <property type="match status" value="1"/>
</dbReference>
<dbReference type="GO" id="GO:1902660">
    <property type="term" value="P:negative regulation of glucose mediated signaling pathway"/>
    <property type="evidence" value="ECO:0007669"/>
    <property type="project" value="TreeGrafter"/>
</dbReference>
<proteinExistence type="inferred from homology"/>
<dbReference type="AlphaFoldDB" id="A0A7Y0AAH4"/>
<dbReference type="GO" id="GO:0006198">
    <property type="term" value="P:cAMP catabolic process"/>
    <property type="evidence" value="ECO:0007669"/>
    <property type="project" value="UniProtKB-UniRule"/>
</dbReference>